<dbReference type="Proteomes" id="UP001293791">
    <property type="component" value="Unassembled WGS sequence"/>
</dbReference>
<evidence type="ECO:0000313" key="2">
    <source>
        <dbReference type="Proteomes" id="UP001293791"/>
    </source>
</evidence>
<name>A0ABU5L9G5_9RICK</name>
<sequence length="48" mass="5381">MLNIRSSIFKSNILRCYNMKLIELGNADELIMGGSTSGCECLADDKRR</sequence>
<protein>
    <submittedName>
        <fullName evidence="1">Uncharacterized protein</fullName>
    </submittedName>
</protein>
<comment type="caution">
    <text evidence="1">The sequence shown here is derived from an EMBL/GenBank/DDBJ whole genome shotgun (WGS) entry which is preliminary data.</text>
</comment>
<dbReference type="EMBL" id="JARGYT010000058">
    <property type="protein sequence ID" value="MDZ5762520.1"/>
    <property type="molecule type" value="Genomic_DNA"/>
</dbReference>
<reference evidence="1 2" key="1">
    <citation type="submission" date="2023-02" db="EMBL/GenBank/DDBJ databases">
        <title>Host association and intracellularity evolved multiple times independently in the Rickettsiales.</title>
        <authorList>
            <person name="Castelli M."/>
            <person name="Nardi T."/>
            <person name="Gammuto L."/>
            <person name="Bellinzona G."/>
            <person name="Sabaneyeva E."/>
            <person name="Potekhin A."/>
            <person name="Serra V."/>
            <person name="Petroni G."/>
            <person name="Sassera D."/>
        </authorList>
    </citation>
    <scope>NUCLEOTIDE SEQUENCE [LARGE SCALE GENOMIC DNA]</scope>
    <source>
        <strain evidence="1 2">BOD18</strain>
    </source>
</reference>
<proteinExistence type="predicted"/>
<keyword evidence="2" id="KW-1185">Reference proteome</keyword>
<gene>
    <name evidence="1" type="ORF">Cyrtocomes_00907</name>
</gene>
<evidence type="ECO:0000313" key="1">
    <source>
        <dbReference type="EMBL" id="MDZ5762520.1"/>
    </source>
</evidence>
<organism evidence="1 2">
    <name type="scientific">Candidatus Cyrtobacter comes</name>
    <dbReference type="NCBI Taxonomy" id="675776"/>
    <lineage>
        <taxon>Bacteria</taxon>
        <taxon>Pseudomonadati</taxon>
        <taxon>Pseudomonadota</taxon>
        <taxon>Alphaproteobacteria</taxon>
        <taxon>Rickettsiales</taxon>
        <taxon>Candidatus Midichloriaceae</taxon>
        <taxon>Candidatus Cyrtobacter</taxon>
    </lineage>
</organism>
<accession>A0ABU5L9G5</accession>